<dbReference type="GO" id="GO:1901135">
    <property type="term" value="P:carbohydrate derivative metabolic process"/>
    <property type="evidence" value="ECO:0007669"/>
    <property type="project" value="UniProtKB-ARBA"/>
</dbReference>
<name>A0A557RDM7_9GAMM</name>
<reference evidence="3 4" key="1">
    <citation type="submission" date="2019-07" db="EMBL/GenBank/DDBJ databases">
        <title>Reclasification of Spiribacter aquaticus.</title>
        <authorList>
            <person name="Leon M.J."/>
            <person name="Sanchez-Porro C."/>
            <person name="Ventosa A."/>
        </authorList>
    </citation>
    <scope>NUCLEOTIDE SEQUENCE [LARGE SCALE GENOMIC DNA]</scope>
    <source>
        <strain evidence="3 4">SP30</strain>
    </source>
</reference>
<dbReference type="AlphaFoldDB" id="A0A557RDM7"/>
<dbReference type="Proteomes" id="UP000316688">
    <property type="component" value="Unassembled WGS sequence"/>
</dbReference>
<proteinExistence type="predicted"/>
<keyword evidence="3" id="KW-0808">Transferase</keyword>
<evidence type="ECO:0000313" key="3">
    <source>
        <dbReference type="EMBL" id="TVO63233.1"/>
    </source>
</evidence>
<evidence type="ECO:0000313" key="4">
    <source>
        <dbReference type="Proteomes" id="UP000316688"/>
    </source>
</evidence>
<dbReference type="PANTHER" id="PTHR12526">
    <property type="entry name" value="GLYCOSYLTRANSFERASE"/>
    <property type="match status" value="1"/>
</dbReference>
<dbReference type="InterPro" id="IPR028098">
    <property type="entry name" value="Glyco_trans_4-like_N"/>
</dbReference>
<dbReference type="SUPFAM" id="SSF53756">
    <property type="entry name" value="UDP-Glycosyltransferase/glycogen phosphorylase"/>
    <property type="match status" value="1"/>
</dbReference>
<feature type="domain" description="Glycosyltransferase subfamily 4-like N-terminal" evidence="2">
    <location>
        <begin position="71"/>
        <end position="163"/>
    </location>
</feature>
<organism evidence="3 4">
    <name type="scientific">Spiribacter aquaticus</name>
    <dbReference type="NCBI Taxonomy" id="1935996"/>
    <lineage>
        <taxon>Bacteria</taxon>
        <taxon>Pseudomonadati</taxon>
        <taxon>Pseudomonadota</taxon>
        <taxon>Gammaproteobacteria</taxon>
        <taxon>Chromatiales</taxon>
        <taxon>Ectothiorhodospiraceae</taxon>
        <taxon>Spiribacter</taxon>
    </lineage>
</organism>
<dbReference type="Gene3D" id="3.40.50.2000">
    <property type="entry name" value="Glycogen Phosphorylase B"/>
    <property type="match status" value="2"/>
</dbReference>
<dbReference type="RefSeq" id="WP_144348480.1">
    <property type="nucleotide sequence ID" value="NZ_VMKP01000007.1"/>
</dbReference>
<keyword evidence="4" id="KW-1185">Reference proteome</keyword>
<sequence length="363" mass="40785">MKVVALFNTVDAGNIGLENFAFQKSDLRRNIVAIRQSRQAALMQINKAYPDWDVQIVSSQEDSKTSLFCGLPTLMRLRRPMVMHAHHARAALLAALLRCIPKTRLVTTAHSNFNSYKKRHKISFGFAFLFSDRIVCNSEGTKASLPWFVRRTKSTVIYNGIDFRKLDIASSSIEKTQTKTVMVGTVCRMVPQKDLPTLLRGFAKAYAKSEVPLTLRLVGDGPERCNIDRLIRELDIEDAVELTGALSRYKVYETLVDMDIFVVSSRWEGFCNAMVEAGAAAKAILATDIDPLPEVIGRENAVFFNAGDSEALGKQLLGLSVDSKRREKLGQKARDFVRHRYSLELSAERYRKVYEGLAEELQG</sequence>
<evidence type="ECO:0000259" key="2">
    <source>
        <dbReference type="Pfam" id="PF13439"/>
    </source>
</evidence>
<comment type="caution">
    <text evidence="3">The sequence shown here is derived from an EMBL/GenBank/DDBJ whole genome shotgun (WGS) entry which is preliminary data.</text>
</comment>
<accession>A0A557RDM7</accession>
<dbReference type="Pfam" id="PF13439">
    <property type="entry name" value="Glyco_transf_4"/>
    <property type="match status" value="1"/>
</dbReference>
<dbReference type="GO" id="GO:0016757">
    <property type="term" value="F:glycosyltransferase activity"/>
    <property type="evidence" value="ECO:0007669"/>
    <property type="project" value="InterPro"/>
</dbReference>
<dbReference type="InterPro" id="IPR001296">
    <property type="entry name" value="Glyco_trans_1"/>
</dbReference>
<gene>
    <name evidence="3" type="ORF">FPL11_10000</name>
</gene>
<dbReference type="Pfam" id="PF00534">
    <property type="entry name" value="Glycos_transf_1"/>
    <property type="match status" value="1"/>
</dbReference>
<dbReference type="EMBL" id="VMKP01000007">
    <property type="protein sequence ID" value="TVO63233.1"/>
    <property type="molecule type" value="Genomic_DNA"/>
</dbReference>
<feature type="domain" description="Glycosyl transferase family 1" evidence="1">
    <location>
        <begin position="175"/>
        <end position="335"/>
    </location>
</feature>
<evidence type="ECO:0000259" key="1">
    <source>
        <dbReference type="Pfam" id="PF00534"/>
    </source>
</evidence>
<protein>
    <submittedName>
        <fullName evidence="3">Glycosyltransferase</fullName>
    </submittedName>
</protein>